<keyword evidence="2" id="KW-0732">Signal</keyword>
<dbReference type="Pfam" id="PF13349">
    <property type="entry name" value="DUF4097"/>
    <property type="match status" value="1"/>
</dbReference>
<feature type="signal peptide" evidence="2">
    <location>
        <begin position="1"/>
        <end position="19"/>
    </location>
</feature>
<evidence type="ECO:0000313" key="4">
    <source>
        <dbReference type="EMBL" id="MFD0899668.1"/>
    </source>
</evidence>
<reference evidence="5" key="1">
    <citation type="journal article" date="2019" name="Int. J. Syst. Evol. Microbiol.">
        <title>The Global Catalogue of Microorganisms (GCM) 10K type strain sequencing project: providing services to taxonomists for standard genome sequencing and annotation.</title>
        <authorList>
            <consortium name="The Broad Institute Genomics Platform"/>
            <consortium name="The Broad Institute Genome Sequencing Center for Infectious Disease"/>
            <person name="Wu L."/>
            <person name="Ma J."/>
        </authorList>
    </citation>
    <scope>NUCLEOTIDE SEQUENCE [LARGE SCALE GENOMIC DNA]</scope>
    <source>
        <strain evidence="5">JCM 31202</strain>
    </source>
</reference>
<name>A0ABW3EL80_9ACTN</name>
<dbReference type="PROSITE" id="PS51257">
    <property type="entry name" value="PROKAR_LIPOPROTEIN"/>
    <property type="match status" value="1"/>
</dbReference>
<organism evidence="4 5">
    <name type="scientific">Actinomadura sediminis</name>
    <dbReference type="NCBI Taxonomy" id="1038904"/>
    <lineage>
        <taxon>Bacteria</taxon>
        <taxon>Bacillati</taxon>
        <taxon>Actinomycetota</taxon>
        <taxon>Actinomycetes</taxon>
        <taxon>Streptosporangiales</taxon>
        <taxon>Thermomonosporaceae</taxon>
        <taxon>Actinomadura</taxon>
    </lineage>
</organism>
<feature type="domain" description="DUF4097" evidence="3">
    <location>
        <begin position="117"/>
        <end position="239"/>
    </location>
</feature>
<feature type="chain" id="PRO_5046754181" evidence="2">
    <location>
        <begin position="20"/>
        <end position="243"/>
    </location>
</feature>
<dbReference type="EMBL" id="JBHTJA010000005">
    <property type="protein sequence ID" value="MFD0899668.1"/>
    <property type="molecule type" value="Genomic_DNA"/>
</dbReference>
<feature type="compositionally biased region" description="Polar residues" evidence="1">
    <location>
        <begin position="232"/>
        <end position="243"/>
    </location>
</feature>
<sequence>MFRLLCALALTTAGTVALAACDVSFASFGPEETFRDEARLPAGIASVRIDVREGSVTVRGGDAKPHLRRTVRYREDRPEGATHRIENGVLILGGCGDECSASYTVDVPAGVPVSGAASSGSLRLHRAGEVNVTTDSGSIGLAGVTGPIRARTSNGGIEGHDLKSGRIDVETSNGAITLVPSVPADVRAKTSNGDITVTVTGGPYRVSATTGNGDERVNVPTAPSAPHRLDLTSGNGDITATAP</sequence>
<evidence type="ECO:0000256" key="2">
    <source>
        <dbReference type="SAM" id="SignalP"/>
    </source>
</evidence>
<gene>
    <name evidence="4" type="ORF">ACFQ11_04655</name>
</gene>
<dbReference type="Proteomes" id="UP001596972">
    <property type="component" value="Unassembled WGS sequence"/>
</dbReference>
<evidence type="ECO:0000259" key="3">
    <source>
        <dbReference type="Pfam" id="PF13349"/>
    </source>
</evidence>
<dbReference type="InterPro" id="IPR025164">
    <property type="entry name" value="Toastrack_DUF4097"/>
</dbReference>
<protein>
    <submittedName>
        <fullName evidence="4">DUF4097 domain-containing protein</fullName>
    </submittedName>
</protein>
<feature type="region of interest" description="Disordered" evidence="1">
    <location>
        <begin position="209"/>
        <end position="243"/>
    </location>
</feature>
<evidence type="ECO:0000313" key="5">
    <source>
        <dbReference type="Proteomes" id="UP001596972"/>
    </source>
</evidence>
<accession>A0ABW3EL80</accession>
<evidence type="ECO:0000256" key="1">
    <source>
        <dbReference type="SAM" id="MobiDB-lite"/>
    </source>
</evidence>
<comment type="caution">
    <text evidence="4">The sequence shown here is derived from an EMBL/GenBank/DDBJ whole genome shotgun (WGS) entry which is preliminary data.</text>
</comment>
<dbReference type="RefSeq" id="WP_378296544.1">
    <property type="nucleotide sequence ID" value="NZ_JBHTJA010000005.1"/>
</dbReference>
<proteinExistence type="predicted"/>
<keyword evidence="5" id="KW-1185">Reference proteome</keyword>